<keyword evidence="9" id="KW-0175">Coiled coil</keyword>
<proteinExistence type="evidence at transcript level"/>
<comment type="similarity">
    <text evidence="3">Belongs to the SDE2 family.</text>
</comment>
<evidence type="ECO:0000313" key="12">
    <source>
        <dbReference type="EMBL" id="CAB3265913.1"/>
    </source>
</evidence>
<keyword evidence="6" id="KW-0508">mRNA splicing</keyword>
<organism evidence="12">
    <name type="scientific">Phallusia mammillata</name>
    <dbReference type="NCBI Taxonomy" id="59560"/>
    <lineage>
        <taxon>Eukaryota</taxon>
        <taxon>Metazoa</taxon>
        <taxon>Chordata</taxon>
        <taxon>Tunicata</taxon>
        <taxon>Ascidiacea</taxon>
        <taxon>Phlebobranchia</taxon>
        <taxon>Ascidiidae</taxon>
        <taxon>Phallusia</taxon>
    </lineage>
</organism>
<dbReference type="GO" id="GO:0008380">
    <property type="term" value="P:RNA splicing"/>
    <property type="evidence" value="ECO:0007669"/>
    <property type="project" value="UniProtKB-KW"/>
</dbReference>
<evidence type="ECO:0000256" key="7">
    <source>
        <dbReference type="ARBA" id="ARBA00023242"/>
    </source>
</evidence>
<accession>A0A6F9DSD4</accession>
<keyword evidence="8" id="KW-0131">Cell cycle</keyword>
<dbReference type="InterPro" id="IPR051421">
    <property type="entry name" value="RNA_Proc_DNA_Dmg_Regulator"/>
</dbReference>
<evidence type="ECO:0000256" key="1">
    <source>
        <dbReference type="ARBA" id="ARBA00004123"/>
    </source>
</evidence>
<dbReference type="PANTHER" id="PTHR12786:SF1">
    <property type="entry name" value="SPLICING REGULATOR SDE2"/>
    <property type="match status" value="1"/>
</dbReference>
<keyword evidence="7" id="KW-0539">Nucleus</keyword>
<keyword evidence="4" id="KW-0963">Cytoplasm</keyword>
<evidence type="ECO:0000256" key="6">
    <source>
        <dbReference type="ARBA" id="ARBA00023187"/>
    </source>
</evidence>
<feature type="compositionally biased region" description="Polar residues" evidence="10">
    <location>
        <begin position="229"/>
        <end position="238"/>
    </location>
</feature>
<feature type="compositionally biased region" description="Basic and acidic residues" evidence="10">
    <location>
        <begin position="186"/>
        <end position="196"/>
    </location>
</feature>
<dbReference type="Pfam" id="PF22782">
    <property type="entry name" value="SDE2"/>
    <property type="match status" value="1"/>
</dbReference>
<evidence type="ECO:0000256" key="4">
    <source>
        <dbReference type="ARBA" id="ARBA00022490"/>
    </source>
</evidence>
<dbReference type="GO" id="GO:0006397">
    <property type="term" value="P:mRNA processing"/>
    <property type="evidence" value="ECO:0007669"/>
    <property type="project" value="UniProtKB-KW"/>
</dbReference>
<feature type="domain" description="SDE2-like" evidence="11">
    <location>
        <begin position="75"/>
        <end position="171"/>
    </location>
</feature>
<evidence type="ECO:0000256" key="3">
    <source>
        <dbReference type="ARBA" id="ARBA00008726"/>
    </source>
</evidence>
<feature type="compositionally biased region" description="Polar residues" evidence="10">
    <location>
        <begin position="245"/>
        <end position="265"/>
    </location>
</feature>
<protein>
    <submittedName>
        <fullName evidence="12">Protein SDE2 homolog</fullName>
    </submittedName>
</protein>
<name>A0A6F9DSD4_9ASCI</name>
<feature type="coiled-coil region" evidence="9">
    <location>
        <begin position="108"/>
        <end position="142"/>
    </location>
</feature>
<evidence type="ECO:0000256" key="5">
    <source>
        <dbReference type="ARBA" id="ARBA00022664"/>
    </source>
</evidence>
<reference evidence="12" key="1">
    <citation type="submission" date="2020-04" db="EMBL/GenBank/DDBJ databases">
        <authorList>
            <person name="Neveu A P."/>
        </authorList>
    </citation>
    <scope>NUCLEOTIDE SEQUENCE</scope>
    <source>
        <tissue evidence="12">Whole embryo</tissue>
    </source>
</reference>
<keyword evidence="5" id="KW-0507">mRNA processing</keyword>
<dbReference type="AlphaFoldDB" id="A0A6F9DSD4"/>
<dbReference type="PANTHER" id="PTHR12786">
    <property type="entry name" value="SPLICING FACTOR SF3A-RELATED"/>
    <property type="match status" value="1"/>
</dbReference>
<dbReference type="InterPro" id="IPR053822">
    <property type="entry name" value="SDE2-like_dom"/>
</dbReference>
<sequence length="284" mass="31403">MCLINVNLTCVNAGTQCIETAEGNVKSVVCSLLDNGTIPNLVEDSIYFTKHGKLVQNEDQVSDGETLCLHLRLRGGKGGFGSMLRAMGSQIEKTTNKEACRDLNGRRMRDVNNEKKMIEWAKKKAEQEEDKDSKKIEKLERKLEIPKHYFNDPAYEKSLETTQDNVEDALKAGIAAHKRKSANQPKSEKDKVDPVTKKSKLWLGMDDVDSDADSSDDEDDILPMITKRTVPTASGGSSSKDDTQSDNIPTNEPTSQSKTDTPNVDSNEKRNNVNESPAVSSHTT</sequence>
<dbReference type="GO" id="GO:0005634">
    <property type="term" value="C:nucleus"/>
    <property type="evidence" value="ECO:0007669"/>
    <property type="project" value="UniProtKB-SubCell"/>
</dbReference>
<evidence type="ECO:0000259" key="11">
    <source>
        <dbReference type="Pfam" id="PF22782"/>
    </source>
</evidence>
<feature type="compositionally biased region" description="Polar residues" evidence="10">
    <location>
        <begin position="273"/>
        <end position="284"/>
    </location>
</feature>
<dbReference type="GO" id="GO:0005737">
    <property type="term" value="C:cytoplasm"/>
    <property type="evidence" value="ECO:0007669"/>
    <property type="project" value="UniProtKB-SubCell"/>
</dbReference>
<feature type="compositionally biased region" description="Acidic residues" evidence="10">
    <location>
        <begin position="206"/>
        <end position="221"/>
    </location>
</feature>
<evidence type="ECO:0000256" key="8">
    <source>
        <dbReference type="ARBA" id="ARBA00023306"/>
    </source>
</evidence>
<evidence type="ECO:0000256" key="9">
    <source>
        <dbReference type="SAM" id="Coils"/>
    </source>
</evidence>
<dbReference type="EMBL" id="LR790051">
    <property type="protein sequence ID" value="CAB3265913.1"/>
    <property type="molecule type" value="mRNA"/>
</dbReference>
<gene>
    <name evidence="12" type="primary">Sde2</name>
</gene>
<comment type="subcellular location">
    <subcellularLocation>
        <location evidence="2">Cytoplasm</location>
    </subcellularLocation>
    <subcellularLocation>
        <location evidence="1">Nucleus</location>
    </subcellularLocation>
</comment>
<evidence type="ECO:0000256" key="10">
    <source>
        <dbReference type="SAM" id="MobiDB-lite"/>
    </source>
</evidence>
<feature type="region of interest" description="Disordered" evidence="10">
    <location>
        <begin position="176"/>
        <end position="284"/>
    </location>
</feature>
<evidence type="ECO:0000256" key="2">
    <source>
        <dbReference type="ARBA" id="ARBA00004496"/>
    </source>
</evidence>